<evidence type="ECO:0000313" key="3">
    <source>
        <dbReference type="Proteomes" id="UP000604046"/>
    </source>
</evidence>
<protein>
    <submittedName>
        <fullName evidence="2">Pfh1 protein</fullName>
    </submittedName>
</protein>
<feature type="region of interest" description="Disordered" evidence="1">
    <location>
        <begin position="1298"/>
        <end position="1366"/>
    </location>
</feature>
<dbReference type="SUPFAM" id="SSF52540">
    <property type="entry name" value="P-loop containing nucleoside triphosphate hydrolases"/>
    <property type="match status" value="2"/>
</dbReference>
<feature type="region of interest" description="Disordered" evidence="1">
    <location>
        <begin position="1534"/>
        <end position="1582"/>
    </location>
</feature>
<feature type="region of interest" description="Disordered" evidence="1">
    <location>
        <begin position="1837"/>
        <end position="1913"/>
    </location>
</feature>
<name>A0A812L897_9DINO</name>
<feature type="compositionally biased region" description="Low complexity" evidence="1">
    <location>
        <begin position="1876"/>
        <end position="1893"/>
    </location>
</feature>
<dbReference type="PANTHER" id="PTHR48125">
    <property type="entry name" value="LP07818P1"/>
    <property type="match status" value="1"/>
</dbReference>
<accession>A0A812L897</accession>
<keyword evidence="3" id="KW-1185">Reference proteome</keyword>
<organism evidence="2 3">
    <name type="scientific">Symbiodinium natans</name>
    <dbReference type="NCBI Taxonomy" id="878477"/>
    <lineage>
        <taxon>Eukaryota</taxon>
        <taxon>Sar</taxon>
        <taxon>Alveolata</taxon>
        <taxon>Dinophyceae</taxon>
        <taxon>Suessiales</taxon>
        <taxon>Symbiodiniaceae</taxon>
        <taxon>Symbiodinium</taxon>
    </lineage>
</organism>
<dbReference type="Gene3D" id="3.40.50.300">
    <property type="entry name" value="P-loop containing nucleotide triphosphate hydrolases"/>
    <property type="match status" value="2"/>
</dbReference>
<feature type="compositionally biased region" description="Basic residues" evidence="1">
    <location>
        <begin position="1307"/>
        <end position="1322"/>
    </location>
</feature>
<dbReference type="InterPro" id="IPR027417">
    <property type="entry name" value="P-loop_NTPase"/>
</dbReference>
<feature type="region of interest" description="Disordered" evidence="1">
    <location>
        <begin position="982"/>
        <end position="1020"/>
    </location>
</feature>
<dbReference type="EMBL" id="CAJNDS010000850">
    <property type="protein sequence ID" value="CAE7237476.1"/>
    <property type="molecule type" value="Genomic_DNA"/>
</dbReference>
<feature type="compositionally biased region" description="Basic and acidic residues" evidence="1">
    <location>
        <begin position="1549"/>
        <end position="1560"/>
    </location>
</feature>
<comment type="caution">
    <text evidence="2">The sequence shown here is derived from an EMBL/GenBank/DDBJ whole genome shotgun (WGS) entry which is preliminary data.</text>
</comment>
<evidence type="ECO:0000313" key="2">
    <source>
        <dbReference type="EMBL" id="CAE7237476.1"/>
    </source>
</evidence>
<dbReference type="Proteomes" id="UP000604046">
    <property type="component" value="Unassembled WGS sequence"/>
</dbReference>
<gene>
    <name evidence="2" type="primary">pfh1</name>
    <name evidence="2" type="ORF">SNAT2548_LOCUS10332</name>
</gene>
<evidence type="ECO:0000256" key="1">
    <source>
        <dbReference type="SAM" id="MobiDB-lite"/>
    </source>
</evidence>
<sequence>MEPAPGHHWAEDLRAVHADLLARGHCPRVVLRSLCDWSRLKLRVGGAGECVIAQRPEDADVLERWMAALQLPYRGQRLAGAAHEAFAHLLRAQRLTRPANRQQVLERQEHRCAKCGAPIQDVEALCLECHRSKSTLEHAQATGLESRFSRRAVELYVHSPRPPPLVCHLHACREDRECHGLDVVRCRKNALANAAFPLPVFCPLDSVERAEEGRLADLTYVRLRRDGRCGALSRLPYLGPGWYSKPAAAYMLERGIAAWQDFEWSTDATAHVEPRCLAEALRAMEDAWPEEEEHYAKLSVNALIGLWARSRESAFHVRTSNSELDVAGADYRQCFADAKGQLVYDYVYETPVVSNGSYRPAHDFVMAAEHVAVARLLHGLRAVPHRTLKAVKTDCIVFQDLAKKHWPTVQELTQLEHRDGSRVYRCEAVAPLPERPPWRDIGAEGAEEHCLANRSLLLTGMPGVGKTYLAKRIVARLREAGKAVQIISKTHCSVQNLGMGAQTAEISQLDCGLWADIACLSLNGDVRFLLLGDFRQLPAVLDSFAGAPVKKELRDSDLLHCLADGWRLAARAHRVPLHVALAAARRDFPRRPGTQPDVCLVISHARRMQLNEHHNRRLAPPDALLVPYRREAEGPVATNEPQTMRLWPGLRLVGAGGRIAKGAFVTVKEVSEDKVTLESGQSYAPGTLLHAARLAHAVTYASAQGLTLQGRVWLYDAGTQHFNLKHLYTGMSRATSSELLTPRDGVVPRVPCTGIFLGPSKSGKTVALISAILEQYRTADGSSVFERIYIFSPSIEVDDGWRPVKEFIEKEMGVNTEREQVYFDKWDEGALRTIIEQQKKVTRTSKQLGLKKLYQVLILCDDFADQPELHRRTGDGALDTLFIRGRHLQISTWVSSQKLRLISAAVRVNMQFICIWRLRNQLELEAVLEELSALLPKQELLQMYQEATREPYSFWFIYYLKDKANMFYKRWEERFVLDGAEEPAEAAEPQQPVNGRLPVGGGQQAAGGRADHRKRVQNRVSGSDSNFTFELPETLHMQTSAKMAVYKVRIADAFLSTDRGTHLYWIDVALGTLNTAELPVGAYTGARLAAWISSNFAAATYVEATNAIEVAFDSNRRILSDAELRDLFPNGPGYPQGASATRPQSLNHLLGGSYLDGALQIFPWVSMNAYNEVYLRCRELGNAAHVLGPLGTDIICKVIVDRGVGHVMKDQTDDGHFVELRGPITLRSLNFRLMDVNGNEVNTRGTSVSFAIFLGAPEAAGAEEPVGAAELVGEAPAMADPAPAPPPTPRAGVVAVPTAEDAGTPAPKRRGRPPGSKNKPKPPPKTVPAADAGGGGQPQPASAVPAEPQPEQEPEPKQRPVHLTPSQVRMMRQISRQMMPLERRNEPQMLRSFWQKYPSYNLNPLLHKRYNELLEARAFNKWLEERRTRKEGEEYTHAVGRLTEAVNRRVPQLRYAPAERAGVRRMARDVAAGRNTADSAGYIEEGEPLAIGLPNRNASIYMSSHFRLDDFPASSEPLSDEPLPHTHLNPAEAFEDAREEDGYRGTPFPRRDFLRPRPFDADSDSDLGADPGQALRQDGLALPDAGSLGDRVLGGLQRAEAAAGAAAGAVGSVASIAAHSGDLYHHGLRGRQWLDRTLRIPRTPEGLAPPPDEVAPPEIIGPPSEVEPLLERAGHRAAEVERQAAQDIEAFTQGQMAEAEAEGFASAAEAAASGAEAAAAAEAAGGGALAAIGSDLAAAGEAALPVAATVGAAAGGLAVAGAGAALVGTAWALHGGMMAAEHFLGWGEGGGGTDSDQSRPSSAGDVQTLNGVQEAGVQQHFSLREQRPWPQVFRMDADSEAEPRAQPPPRLQSRQARQPALPFGLNPGASSMPIPQGRSSGSDSSAAGRQSRATSNWRERKSTKRDTREEAMDNVTQAVQDELMQSLDYKLHTSNVNYVQSRRSVQYFPSSLSTFTPTTSRVARIPLTSGMDFIDPESVKIGFRVRNTDGGGGQVTLDSALVESFL</sequence>
<reference evidence="2" key="1">
    <citation type="submission" date="2021-02" db="EMBL/GenBank/DDBJ databases">
        <authorList>
            <person name="Dougan E. K."/>
            <person name="Rhodes N."/>
            <person name="Thang M."/>
            <person name="Chan C."/>
        </authorList>
    </citation>
    <scope>NUCLEOTIDE SEQUENCE</scope>
</reference>
<dbReference type="PANTHER" id="PTHR48125:SF12">
    <property type="entry name" value="AT HOOK TRANSCRIPTION FACTOR FAMILY-RELATED"/>
    <property type="match status" value="1"/>
</dbReference>
<proteinExistence type="predicted"/>
<feature type="compositionally biased region" description="Basic and acidic residues" evidence="1">
    <location>
        <begin position="1897"/>
        <end position="1911"/>
    </location>
</feature>